<proteinExistence type="predicted"/>
<dbReference type="OrthoDB" id="10594636at2759"/>
<accession>A0A3B6RKH8</accession>
<evidence type="ECO:0000256" key="1">
    <source>
        <dbReference type="SAM" id="Phobius"/>
    </source>
</evidence>
<dbReference type="Gramene" id="TraesLAC7A03G03939610.1">
    <property type="protein sequence ID" value="TraesLAC7A03G03939610.1"/>
    <property type="gene ID" value="TraesLAC7A03G03939610"/>
</dbReference>
<dbReference type="Gramene" id="TraesPARA_EIv1.0_2328900.1">
    <property type="protein sequence ID" value="TraesPARA_EIv1.0_2328900.1.CDS"/>
    <property type="gene ID" value="TraesPARA_EIv1.0_2328900"/>
</dbReference>
<protein>
    <submittedName>
        <fullName evidence="2">Uncharacterized protein</fullName>
    </submittedName>
</protein>
<organism evidence="2">
    <name type="scientific">Triticum aestivum</name>
    <name type="common">Wheat</name>
    <dbReference type="NCBI Taxonomy" id="4565"/>
    <lineage>
        <taxon>Eukaryota</taxon>
        <taxon>Viridiplantae</taxon>
        <taxon>Streptophyta</taxon>
        <taxon>Embryophyta</taxon>
        <taxon>Tracheophyta</taxon>
        <taxon>Spermatophyta</taxon>
        <taxon>Magnoliopsida</taxon>
        <taxon>Liliopsida</taxon>
        <taxon>Poales</taxon>
        <taxon>Poaceae</taxon>
        <taxon>BOP clade</taxon>
        <taxon>Pooideae</taxon>
        <taxon>Triticodae</taxon>
        <taxon>Triticeae</taxon>
        <taxon>Triticinae</taxon>
        <taxon>Triticum</taxon>
    </lineage>
</organism>
<dbReference type="Proteomes" id="UP000019116">
    <property type="component" value="Chromosome 7A"/>
</dbReference>
<dbReference type="AlphaFoldDB" id="A0A3B6RKH8"/>
<reference evidence="2" key="1">
    <citation type="submission" date="2018-08" db="EMBL/GenBank/DDBJ databases">
        <authorList>
            <person name="Rossello M."/>
        </authorList>
    </citation>
    <scope>NUCLEOTIDE SEQUENCE [LARGE SCALE GENOMIC DNA]</scope>
    <source>
        <strain evidence="2">cv. Chinese Spring</strain>
    </source>
</reference>
<keyword evidence="3" id="KW-1185">Reference proteome</keyword>
<sequence>MNGLVYPLIWACLRFSHSARLRSNRPGRPAEQRPGYGWDLSPVIGIVAVFVTSGAICRYRMFLVLCSMPVWLSFPDGSIATIIYEDDVRIPHNASYKNKV</sequence>
<dbReference type="EnsemblPlants" id="TraesCS7A02G430900.1">
    <property type="protein sequence ID" value="TraesCS7A02G430900.1"/>
    <property type="gene ID" value="TraesCS7A02G430900"/>
</dbReference>
<dbReference type="Gramene" id="TraesCLE_scaffold_101863_01G000100.1">
    <property type="protein sequence ID" value="TraesCLE_scaffold_101863_01G000100.1"/>
    <property type="gene ID" value="TraesCLE_scaffold_101863_01G000100"/>
</dbReference>
<evidence type="ECO:0000313" key="3">
    <source>
        <dbReference type="Proteomes" id="UP000019116"/>
    </source>
</evidence>
<dbReference type="Gramene" id="TraesCS7A02G430900.1">
    <property type="protein sequence ID" value="TraesCS7A02G430900.1"/>
    <property type="gene ID" value="TraesCS7A02G430900"/>
</dbReference>
<keyword evidence="1" id="KW-0812">Transmembrane</keyword>
<evidence type="ECO:0000313" key="2">
    <source>
        <dbReference type="EnsemblPlants" id="TraesCS7A02G430900.1"/>
    </source>
</evidence>
<reference evidence="2" key="2">
    <citation type="submission" date="2018-10" db="UniProtKB">
        <authorList>
            <consortium name="EnsemblPlants"/>
        </authorList>
    </citation>
    <scope>IDENTIFICATION</scope>
</reference>
<keyword evidence="1" id="KW-0472">Membrane</keyword>
<name>A0A3B6RKH8_WHEAT</name>
<keyword evidence="1" id="KW-1133">Transmembrane helix</keyword>
<dbReference type="OMA" id="TSGAICR"/>
<dbReference type="Gramene" id="TraesCAD_scaffold_072869_01G000400.1">
    <property type="protein sequence ID" value="TraesCAD_scaffold_072869_01G000400.1"/>
    <property type="gene ID" value="TraesCAD_scaffold_072869_01G000400"/>
</dbReference>
<dbReference type="Gramene" id="TraesWEE_scaffold_082509_01G000300.1">
    <property type="protein sequence ID" value="TraesWEE_scaffold_082509_01G000300.1"/>
    <property type="gene ID" value="TraesWEE_scaffold_082509_01G000300"/>
</dbReference>
<dbReference type="Gramene" id="TraesCS7A03G1047200.1">
    <property type="protein sequence ID" value="TraesCS7A03G1047200.1.CDS"/>
    <property type="gene ID" value="TraesCS7A03G1047200"/>
</dbReference>
<feature type="transmembrane region" description="Helical" evidence="1">
    <location>
        <begin position="42"/>
        <end position="59"/>
    </location>
</feature>